<evidence type="ECO:0000256" key="3">
    <source>
        <dbReference type="ARBA" id="ARBA00022471"/>
    </source>
</evidence>
<feature type="chain" id="PRO_5039960788" description="S-protein homolog" evidence="6">
    <location>
        <begin position="21"/>
        <end position="135"/>
    </location>
</feature>
<dbReference type="EMBL" id="MNCJ02000332">
    <property type="protein sequence ID" value="KAF5754398.1"/>
    <property type="molecule type" value="Genomic_DNA"/>
</dbReference>
<keyword evidence="5 6" id="KW-0732">Signal</keyword>
<dbReference type="AlphaFoldDB" id="A0A9K3DGR1"/>
<keyword evidence="8" id="KW-1185">Reference proteome</keyword>
<evidence type="ECO:0000256" key="5">
    <source>
        <dbReference type="ARBA" id="ARBA00022729"/>
    </source>
</evidence>
<evidence type="ECO:0000256" key="2">
    <source>
        <dbReference type="ARBA" id="ARBA00005581"/>
    </source>
</evidence>
<comment type="caution">
    <text evidence="7">The sequence shown here is derived from an EMBL/GenBank/DDBJ whole genome shotgun (WGS) entry which is preliminary data.</text>
</comment>
<accession>A0A9K3DGR1</accession>
<evidence type="ECO:0000256" key="6">
    <source>
        <dbReference type="RuleBase" id="RU367044"/>
    </source>
</evidence>
<comment type="similarity">
    <text evidence="2 6">Belongs to the plant self-incompatibility (S1) protein family.</text>
</comment>
<dbReference type="GO" id="GO:0005576">
    <property type="term" value="C:extracellular region"/>
    <property type="evidence" value="ECO:0007669"/>
    <property type="project" value="UniProtKB-SubCell"/>
</dbReference>
<organism evidence="7 8">
    <name type="scientific">Helianthus annuus</name>
    <name type="common">Common sunflower</name>
    <dbReference type="NCBI Taxonomy" id="4232"/>
    <lineage>
        <taxon>Eukaryota</taxon>
        <taxon>Viridiplantae</taxon>
        <taxon>Streptophyta</taxon>
        <taxon>Embryophyta</taxon>
        <taxon>Tracheophyta</taxon>
        <taxon>Spermatophyta</taxon>
        <taxon>Magnoliopsida</taxon>
        <taxon>eudicotyledons</taxon>
        <taxon>Gunneridae</taxon>
        <taxon>Pentapetalae</taxon>
        <taxon>asterids</taxon>
        <taxon>campanulids</taxon>
        <taxon>Asterales</taxon>
        <taxon>Asteraceae</taxon>
        <taxon>Asteroideae</taxon>
        <taxon>Heliantheae alliance</taxon>
        <taxon>Heliantheae</taxon>
        <taxon>Helianthus</taxon>
    </lineage>
</organism>
<dbReference type="GO" id="GO:0060320">
    <property type="term" value="P:rejection of self pollen"/>
    <property type="evidence" value="ECO:0007669"/>
    <property type="project" value="UniProtKB-KW"/>
</dbReference>
<feature type="signal peptide" evidence="6">
    <location>
        <begin position="1"/>
        <end position="20"/>
    </location>
</feature>
<dbReference type="PANTHER" id="PTHR31232">
    <property type="match status" value="1"/>
</dbReference>
<proteinExistence type="inferred from homology"/>
<dbReference type="Pfam" id="PF05938">
    <property type="entry name" value="Self-incomp_S1"/>
    <property type="match status" value="1"/>
</dbReference>
<name>A0A9K3DGR1_HELAN</name>
<dbReference type="Proteomes" id="UP000215914">
    <property type="component" value="Unassembled WGS sequence"/>
</dbReference>
<keyword evidence="4 6" id="KW-0964">Secreted</keyword>
<reference evidence="7" key="1">
    <citation type="journal article" date="2017" name="Nature">
        <title>The sunflower genome provides insights into oil metabolism, flowering and Asterid evolution.</title>
        <authorList>
            <person name="Badouin H."/>
            <person name="Gouzy J."/>
            <person name="Grassa C.J."/>
            <person name="Murat F."/>
            <person name="Staton S.E."/>
            <person name="Cottret L."/>
            <person name="Lelandais-Briere C."/>
            <person name="Owens G.L."/>
            <person name="Carrere S."/>
            <person name="Mayjonade B."/>
            <person name="Legrand L."/>
            <person name="Gill N."/>
            <person name="Kane N.C."/>
            <person name="Bowers J.E."/>
            <person name="Hubner S."/>
            <person name="Bellec A."/>
            <person name="Berard A."/>
            <person name="Berges H."/>
            <person name="Blanchet N."/>
            <person name="Boniface M.C."/>
            <person name="Brunel D."/>
            <person name="Catrice O."/>
            <person name="Chaidir N."/>
            <person name="Claudel C."/>
            <person name="Donnadieu C."/>
            <person name="Faraut T."/>
            <person name="Fievet G."/>
            <person name="Helmstetter N."/>
            <person name="King M."/>
            <person name="Knapp S.J."/>
            <person name="Lai Z."/>
            <person name="Le Paslier M.C."/>
            <person name="Lippi Y."/>
            <person name="Lorenzon L."/>
            <person name="Mandel J.R."/>
            <person name="Marage G."/>
            <person name="Marchand G."/>
            <person name="Marquand E."/>
            <person name="Bret-Mestries E."/>
            <person name="Morien E."/>
            <person name="Nambeesan S."/>
            <person name="Nguyen T."/>
            <person name="Pegot-Espagnet P."/>
            <person name="Pouilly N."/>
            <person name="Raftis F."/>
            <person name="Sallet E."/>
            <person name="Schiex T."/>
            <person name="Thomas J."/>
            <person name="Vandecasteele C."/>
            <person name="Vares D."/>
            <person name="Vear F."/>
            <person name="Vautrin S."/>
            <person name="Crespi M."/>
            <person name="Mangin B."/>
            <person name="Burke J.M."/>
            <person name="Salse J."/>
            <person name="Munos S."/>
            <person name="Vincourt P."/>
            <person name="Rieseberg L.H."/>
            <person name="Langlade N.B."/>
        </authorList>
    </citation>
    <scope>NUCLEOTIDE SEQUENCE</scope>
    <source>
        <tissue evidence="7">Leaves</tissue>
    </source>
</reference>
<sequence length="135" mass="16137">MHHFLLYIILTSSLISITNSCFFTAKWNVYLINDTPDSFAAHVMSKDDDLGNHIVPPNANYYFSFCDRWDRTSQFDAEFWWDKKYQCLGVVNDFARSKCHWLARCYWLVRPEGFYVSMYNVSFPRPEWTFVKSWG</sequence>
<dbReference type="PANTHER" id="PTHR31232:SF172">
    <property type="entry name" value="S-PROTEIN HOMOLOG"/>
    <property type="match status" value="1"/>
</dbReference>
<dbReference type="InterPro" id="IPR010264">
    <property type="entry name" value="Self-incomp_S1"/>
</dbReference>
<reference evidence="7" key="2">
    <citation type="submission" date="2020-06" db="EMBL/GenBank/DDBJ databases">
        <title>Helianthus annuus Genome sequencing and assembly Release 2.</title>
        <authorList>
            <person name="Gouzy J."/>
            <person name="Langlade N."/>
            <person name="Munos S."/>
        </authorList>
    </citation>
    <scope>NUCLEOTIDE SEQUENCE</scope>
    <source>
        <tissue evidence="7">Leaves</tissue>
    </source>
</reference>
<evidence type="ECO:0000313" key="8">
    <source>
        <dbReference type="Proteomes" id="UP000215914"/>
    </source>
</evidence>
<comment type="subcellular location">
    <subcellularLocation>
        <location evidence="1 6">Secreted</location>
    </subcellularLocation>
</comment>
<evidence type="ECO:0000313" key="7">
    <source>
        <dbReference type="EMBL" id="KAF5754398.1"/>
    </source>
</evidence>
<evidence type="ECO:0000256" key="4">
    <source>
        <dbReference type="ARBA" id="ARBA00022525"/>
    </source>
</evidence>
<keyword evidence="3 6" id="KW-0713">Self-incompatibility</keyword>
<dbReference type="Gramene" id="mRNA:HanXRQr2_Chr17g0790711">
    <property type="protein sequence ID" value="CDS:HanXRQr2_Chr17g0790711.1"/>
    <property type="gene ID" value="HanXRQr2_Chr17g0790711"/>
</dbReference>
<gene>
    <name evidence="7" type="ORF">HanXRQr2_Chr17g0790711</name>
</gene>
<protein>
    <recommendedName>
        <fullName evidence="6">S-protein homolog</fullName>
    </recommendedName>
</protein>
<evidence type="ECO:0000256" key="1">
    <source>
        <dbReference type="ARBA" id="ARBA00004613"/>
    </source>
</evidence>